<feature type="transmembrane region" description="Helical" evidence="1">
    <location>
        <begin position="6"/>
        <end position="26"/>
    </location>
</feature>
<sequence length="187" mass="21347">MDNTTLIIIAVLIVAVLVGVGVYFALRQRRSEGLRRRFGPEYDRAVDETGNREKAETVLEQRRRRIERLNIRPLTRRDSARYSDEWHAIQTRFVDDPAGAITEADRLVGEVMSARGYPVTDFNQRTADISVDHPRVVENYRAAHAIAQRHAQGQANTEDLRQAMIHYRALFMDLIGDSPTTHMPHAA</sequence>
<name>A0A6V8N624_9BACT</name>
<dbReference type="EMBL" id="BLXZ01000003">
    <property type="protein sequence ID" value="GFO68022.1"/>
    <property type="molecule type" value="Genomic_DNA"/>
</dbReference>
<dbReference type="AlphaFoldDB" id="A0A6V8N624"/>
<evidence type="ECO:0000313" key="2">
    <source>
        <dbReference type="EMBL" id="GFO68022.1"/>
    </source>
</evidence>
<organism evidence="2 3">
    <name type="scientific">Geomonas limicola</name>
    <dbReference type="NCBI Taxonomy" id="2740186"/>
    <lineage>
        <taxon>Bacteria</taxon>
        <taxon>Pseudomonadati</taxon>
        <taxon>Thermodesulfobacteriota</taxon>
        <taxon>Desulfuromonadia</taxon>
        <taxon>Geobacterales</taxon>
        <taxon>Geobacteraceae</taxon>
        <taxon>Geomonas</taxon>
    </lineage>
</organism>
<gene>
    <name evidence="2" type="ORF">GMLC_16010</name>
</gene>
<keyword evidence="3" id="KW-1185">Reference proteome</keyword>
<accession>A0A6V8N624</accession>
<comment type="caution">
    <text evidence="2">The sequence shown here is derived from an EMBL/GenBank/DDBJ whole genome shotgun (WGS) entry which is preliminary data.</text>
</comment>
<keyword evidence="1" id="KW-1133">Transmembrane helix</keyword>
<protein>
    <recommendedName>
        <fullName evidence="4">Secreted protein</fullName>
    </recommendedName>
</protein>
<evidence type="ECO:0000256" key="1">
    <source>
        <dbReference type="SAM" id="Phobius"/>
    </source>
</evidence>
<proteinExistence type="predicted"/>
<dbReference type="Proteomes" id="UP000587586">
    <property type="component" value="Unassembled WGS sequence"/>
</dbReference>
<keyword evidence="1" id="KW-0472">Membrane</keyword>
<evidence type="ECO:0000313" key="3">
    <source>
        <dbReference type="Proteomes" id="UP000587586"/>
    </source>
</evidence>
<keyword evidence="1" id="KW-0812">Transmembrane</keyword>
<reference evidence="3" key="1">
    <citation type="submission" date="2020-06" db="EMBL/GenBank/DDBJ databases">
        <title>Draft genomic sequecing of Geomonas sp. Red745.</title>
        <authorList>
            <person name="Itoh H."/>
            <person name="Xu Z.X."/>
            <person name="Ushijima N."/>
            <person name="Masuda Y."/>
            <person name="Shiratori Y."/>
            <person name="Senoo K."/>
        </authorList>
    </citation>
    <scope>NUCLEOTIDE SEQUENCE [LARGE SCALE GENOMIC DNA]</scope>
    <source>
        <strain evidence="3">Red745</strain>
    </source>
</reference>
<evidence type="ECO:0008006" key="4">
    <source>
        <dbReference type="Google" id="ProtNLM"/>
    </source>
</evidence>